<dbReference type="RefSeq" id="WP_005541081.1">
    <property type="nucleotide sequence ID" value="NZ_JH378833.1"/>
</dbReference>
<dbReference type="EMBL" id="ACZL01000023">
    <property type="protein sequence ID" value="EHI55301.1"/>
    <property type="molecule type" value="Genomic_DNA"/>
</dbReference>
<dbReference type="FunFam" id="2.70.150.10:FF:000002">
    <property type="entry name" value="Copper-transporting ATPase 1, putative"/>
    <property type="match status" value="1"/>
</dbReference>
<gene>
    <name evidence="13" type="ORF">HMPREF9333_01437</name>
</gene>
<dbReference type="GO" id="GO:0005886">
    <property type="term" value="C:plasma membrane"/>
    <property type="evidence" value="ECO:0007669"/>
    <property type="project" value="UniProtKB-SubCell"/>
</dbReference>
<dbReference type="InterPro" id="IPR008250">
    <property type="entry name" value="ATPase_P-typ_transduc_dom_A_sf"/>
</dbReference>
<evidence type="ECO:0000313" key="14">
    <source>
        <dbReference type="Proteomes" id="UP000003011"/>
    </source>
</evidence>
<dbReference type="SFLD" id="SFLDG00002">
    <property type="entry name" value="C1.7:_P-type_atpase_like"/>
    <property type="match status" value="1"/>
</dbReference>
<dbReference type="PANTHER" id="PTHR48085">
    <property type="entry name" value="CADMIUM/ZINC-TRANSPORTING ATPASE HMA2-RELATED"/>
    <property type="match status" value="1"/>
</dbReference>
<dbReference type="Pfam" id="PF00702">
    <property type="entry name" value="Hydrolase"/>
    <property type="match status" value="1"/>
</dbReference>
<dbReference type="Gene3D" id="3.40.1110.10">
    <property type="entry name" value="Calcium-transporting ATPase, cytoplasmic domain N"/>
    <property type="match status" value="1"/>
</dbReference>
<dbReference type="InterPro" id="IPR023299">
    <property type="entry name" value="ATPase_P-typ_cyto_dom_N"/>
</dbReference>
<organism evidence="13 14">
    <name type="scientific">Johnsonella ignava ATCC 51276</name>
    <dbReference type="NCBI Taxonomy" id="679200"/>
    <lineage>
        <taxon>Bacteria</taxon>
        <taxon>Bacillati</taxon>
        <taxon>Bacillota</taxon>
        <taxon>Clostridia</taxon>
        <taxon>Lachnospirales</taxon>
        <taxon>Lachnospiraceae</taxon>
        <taxon>Johnsonella</taxon>
    </lineage>
</organism>
<proteinExistence type="inferred from homology"/>
<dbReference type="Proteomes" id="UP000003011">
    <property type="component" value="Unassembled WGS sequence"/>
</dbReference>
<dbReference type="NCBIfam" id="TIGR01494">
    <property type="entry name" value="ATPase_P-type"/>
    <property type="match status" value="2"/>
</dbReference>
<accession>G5GIP7</accession>
<dbReference type="PROSITE" id="PS00154">
    <property type="entry name" value="ATPASE_E1_E2"/>
    <property type="match status" value="1"/>
</dbReference>
<dbReference type="PATRIC" id="fig|679200.3.peg.1524"/>
<dbReference type="GO" id="GO:0016887">
    <property type="term" value="F:ATP hydrolysis activity"/>
    <property type="evidence" value="ECO:0007669"/>
    <property type="project" value="InterPro"/>
</dbReference>
<dbReference type="Gene3D" id="2.70.150.10">
    <property type="entry name" value="Calcium-transporting ATPase, cytoplasmic transduction domain A"/>
    <property type="match status" value="1"/>
</dbReference>
<evidence type="ECO:0000256" key="7">
    <source>
        <dbReference type="ARBA" id="ARBA00022989"/>
    </source>
</evidence>
<dbReference type="SFLD" id="SFLDS00003">
    <property type="entry name" value="Haloacid_Dehalogenase"/>
    <property type="match status" value="1"/>
</dbReference>
<evidence type="ECO:0000256" key="10">
    <source>
        <dbReference type="ARBA" id="ARBA00049338"/>
    </source>
</evidence>
<dbReference type="Gene3D" id="3.40.50.1000">
    <property type="entry name" value="HAD superfamily/HAD-like"/>
    <property type="match status" value="1"/>
</dbReference>
<dbReference type="Pfam" id="PF00122">
    <property type="entry name" value="E1-E2_ATPase"/>
    <property type="match status" value="1"/>
</dbReference>
<evidence type="ECO:0000256" key="6">
    <source>
        <dbReference type="ARBA" id="ARBA00022967"/>
    </source>
</evidence>
<evidence type="ECO:0000256" key="8">
    <source>
        <dbReference type="ARBA" id="ARBA00023136"/>
    </source>
</evidence>
<keyword evidence="11" id="KW-0067">ATP-binding</keyword>
<keyword evidence="14" id="KW-1185">Reference proteome</keyword>
<dbReference type="InterPro" id="IPR018303">
    <property type="entry name" value="ATPase_P-typ_P_site"/>
</dbReference>
<evidence type="ECO:0000256" key="3">
    <source>
        <dbReference type="ARBA" id="ARBA00022539"/>
    </source>
</evidence>
<dbReference type="InterPro" id="IPR023298">
    <property type="entry name" value="ATPase_P-typ_TM_dom_sf"/>
</dbReference>
<dbReference type="NCBIfam" id="TIGR01525">
    <property type="entry name" value="ATPase-IB_hvy"/>
    <property type="match status" value="1"/>
</dbReference>
<comment type="similarity">
    <text evidence="2 11">Belongs to the cation transport ATPase (P-type) (TC 3.A.3) family. Type IB subfamily.</text>
</comment>
<feature type="transmembrane region" description="Helical" evidence="11">
    <location>
        <begin position="38"/>
        <end position="60"/>
    </location>
</feature>
<comment type="caution">
    <text evidence="13">The sequence shown here is derived from an EMBL/GenBank/DDBJ whole genome shotgun (WGS) entry which is preliminary data.</text>
</comment>
<evidence type="ECO:0000313" key="13">
    <source>
        <dbReference type="EMBL" id="EHI55301.1"/>
    </source>
</evidence>
<dbReference type="SUPFAM" id="SSF81665">
    <property type="entry name" value="Calcium ATPase, transmembrane domain M"/>
    <property type="match status" value="1"/>
</dbReference>
<comment type="subcellular location">
    <subcellularLocation>
        <location evidence="1">Cell membrane</location>
        <topology evidence="1">Multi-pass membrane protein</topology>
    </subcellularLocation>
</comment>
<reference evidence="13 14" key="1">
    <citation type="submission" date="2011-08" db="EMBL/GenBank/DDBJ databases">
        <title>The Genome Sequence of Johnsonella ignava ATCC 51276.</title>
        <authorList>
            <consortium name="The Broad Institute Genome Sequencing Platform"/>
            <person name="Earl A."/>
            <person name="Ward D."/>
            <person name="Feldgarden M."/>
            <person name="Gevers D."/>
            <person name="Izard J."/>
            <person name="Blanton J.M."/>
            <person name="Baranova O.V."/>
            <person name="Dewhirst F.E."/>
            <person name="Young S.K."/>
            <person name="Zeng Q."/>
            <person name="Gargeya S."/>
            <person name="Fitzgerald M."/>
            <person name="Haas B."/>
            <person name="Abouelleil A."/>
            <person name="Alvarado L."/>
            <person name="Arachchi H.M."/>
            <person name="Berlin A."/>
            <person name="Brown A."/>
            <person name="Chapman S.B."/>
            <person name="Chen Z."/>
            <person name="Dunbar C."/>
            <person name="Freedman E."/>
            <person name="Gearin G."/>
            <person name="Gellesch M."/>
            <person name="Goldberg J."/>
            <person name="Griggs A."/>
            <person name="Gujja S."/>
            <person name="Heiman D."/>
            <person name="Howarth C."/>
            <person name="Larson L."/>
            <person name="Lui A."/>
            <person name="MacDonald P.J.P."/>
            <person name="Montmayeur A."/>
            <person name="Murphy C."/>
            <person name="Neiman D."/>
            <person name="Pearson M."/>
            <person name="Priest M."/>
            <person name="Roberts A."/>
            <person name="Saif S."/>
            <person name="Shea T."/>
            <person name="Shenoy N."/>
            <person name="Sisk P."/>
            <person name="Stolte C."/>
            <person name="Sykes S."/>
            <person name="Wortman J."/>
            <person name="Nusbaum C."/>
            <person name="Birren B."/>
        </authorList>
    </citation>
    <scope>NUCLEOTIDE SEQUENCE [LARGE SCALE GENOMIC DNA]</scope>
    <source>
        <strain evidence="13 14">ATCC 51276</strain>
    </source>
</reference>
<feature type="transmembrane region" description="Helical" evidence="11">
    <location>
        <begin position="617"/>
        <end position="635"/>
    </location>
</feature>
<dbReference type="GO" id="GO:0046872">
    <property type="term" value="F:metal ion binding"/>
    <property type="evidence" value="ECO:0007669"/>
    <property type="project" value="UniProtKB-KW"/>
</dbReference>
<feature type="domain" description="P-type ATPase A" evidence="12">
    <location>
        <begin position="128"/>
        <end position="227"/>
    </location>
</feature>
<dbReference type="PRINTS" id="PR00119">
    <property type="entry name" value="CATATPASE"/>
</dbReference>
<dbReference type="OrthoDB" id="9813266at2"/>
<keyword evidence="11" id="KW-0547">Nucleotide-binding</keyword>
<evidence type="ECO:0000256" key="9">
    <source>
        <dbReference type="ARBA" id="ARBA00039103"/>
    </source>
</evidence>
<feature type="transmembrane region" description="Helical" evidence="11">
    <location>
        <begin position="12"/>
        <end position="32"/>
    </location>
</feature>
<keyword evidence="5 11" id="KW-0479">Metal-binding</keyword>
<dbReference type="eggNOG" id="COG2217">
    <property type="taxonomic scope" value="Bacteria"/>
</dbReference>
<dbReference type="InterPro" id="IPR001757">
    <property type="entry name" value="P_typ_ATPase"/>
</dbReference>
<sequence length="646" mass="70089">MNENQKKMLGNIIISAVLFIAALIMKKMSYIYKDGELHILTGFYMALFAASYIVVGFPVLKKAFYNIRKGRVFDENFLMGVATIGAFGLREFAEGVAVMLFYTVGEFFQSMAVNKSRKAINELMDIRPDSANLKSDDGSVRTVDPYDVNIGDIIVVKPGERIPLDGQVIKGESMLDTSALTGEPVLRRASSGDNVLSGSINTDGVIDIEVTKEFSDSTASRILDMVENAASKKSASENFITKFAVVYTPLVVGAALIIAILFPLFDPGHNFLLWLSRALTFLVVSCPCALVISIPLSFFGGVGASSRLGVLVKGSNYLEALAKTEIAVFDKTGTLTEGVFEVTEIIPDEKSGILDEKGLLETAAYAEYYSSHPIALSIKKAYIRYRHENGLDESIDETRLSDIKEISGRGLNVKLDKKNVLVGNAGLMKKYSIFEKEPDTQPGTVYVAVDGQYGGCIVISDRIKKDSPYAVSELKKLGIKHTVMLTGDGINTAKSVGEEIGIDEVHAGLLPGDKLDRLEELLEKKQKDKNLVFVGDGINDAPVLARADIGIAMGGLGSDAAIEAADIVIMTDEPSKLAVGIRLARRTIKIANQNIVMALGIKILVLILAVFGIANMWWAVFADVGVTVLAIFNSMRNLNIKSYCQD</sequence>
<feature type="transmembrane region" description="Helical" evidence="11">
    <location>
        <begin position="243"/>
        <end position="265"/>
    </location>
</feature>
<dbReference type="SFLD" id="SFLDF00027">
    <property type="entry name" value="p-type_atpase"/>
    <property type="match status" value="1"/>
</dbReference>
<evidence type="ECO:0000256" key="5">
    <source>
        <dbReference type="ARBA" id="ARBA00022723"/>
    </source>
</evidence>
<keyword evidence="7 11" id="KW-1133">Transmembrane helix</keyword>
<dbReference type="SUPFAM" id="SSF56784">
    <property type="entry name" value="HAD-like"/>
    <property type="match status" value="1"/>
</dbReference>
<dbReference type="AlphaFoldDB" id="G5GIP7"/>
<comment type="catalytic activity">
    <reaction evidence="10">
        <text>Cd(2+)(in) + ATP + H2O = Cd(2+)(out) + ADP + phosphate + H(+)</text>
        <dbReference type="Rhea" id="RHEA:12132"/>
        <dbReference type="ChEBI" id="CHEBI:15377"/>
        <dbReference type="ChEBI" id="CHEBI:15378"/>
        <dbReference type="ChEBI" id="CHEBI:30616"/>
        <dbReference type="ChEBI" id="CHEBI:43474"/>
        <dbReference type="ChEBI" id="CHEBI:48775"/>
        <dbReference type="ChEBI" id="CHEBI:456216"/>
        <dbReference type="EC" id="7.2.2.21"/>
    </reaction>
</comment>
<feature type="transmembrane region" description="Helical" evidence="11">
    <location>
        <begin position="271"/>
        <end position="299"/>
    </location>
</feature>
<dbReference type="InterPro" id="IPR051014">
    <property type="entry name" value="Cation_Transport_ATPase_IB"/>
</dbReference>
<dbReference type="InterPro" id="IPR023214">
    <property type="entry name" value="HAD_sf"/>
</dbReference>
<dbReference type="GO" id="GO:0005524">
    <property type="term" value="F:ATP binding"/>
    <property type="evidence" value="ECO:0007669"/>
    <property type="project" value="UniProtKB-UniRule"/>
</dbReference>
<evidence type="ECO:0000256" key="4">
    <source>
        <dbReference type="ARBA" id="ARBA00022692"/>
    </source>
</evidence>
<dbReference type="EC" id="7.2.2.21" evidence="9"/>
<dbReference type="STRING" id="679200.HMPREF9333_01437"/>
<dbReference type="InterPro" id="IPR027256">
    <property type="entry name" value="P-typ_ATPase_IB"/>
</dbReference>
<dbReference type="HOGENOM" id="CLU_001771_6_2_9"/>
<dbReference type="SUPFAM" id="SSF81653">
    <property type="entry name" value="Calcium ATPase, transduction domain A"/>
    <property type="match status" value="1"/>
</dbReference>
<feature type="transmembrane region" description="Helical" evidence="11">
    <location>
        <begin position="591"/>
        <end position="611"/>
    </location>
</feature>
<dbReference type="InterPro" id="IPR059000">
    <property type="entry name" value="ATPase_P-type_domA"/>
</dbReference>
<dbReference type="InterPro" id="IPR044492">
    <property type="entry name" value="P_typ_ATPase_HD_dom"/>
</dbReference>
<evidence type="ECO:0000259" key="12">
    <source>
        <dbReference type="Pfam" id="PF00122"/>
    </source>
</evidence>
<keyword evidence="3" id="KW-0104">Cadmium</keyword>
<keyword evidence="11" id="KW-1003">Cell membrane</keyword>
<dbReference type="InterPro" id="IPR036412">
    <property type="entry name" value="HAD-like_sf"/>
</dbReference>
<evidence type="ECO:0000256" key="2">
    <source>
        <dbReference type="ARBA" id="ARBA00006024"/>
    </source>
</evidence>
<keyword evidence="6" id="KW-1278">Translocase</keyword>
<dbReference type="GO" id="GO:0008551">
    <property type="term" value="F:P-type cadmium transporter activity"/>
    <property type="evidence" value="ECO:0007669"/>
    <property type="project" value="UniProtKB-EC"/>
</dbReference>
<protein>
    <recommendedName>
        <fullName evidence="9">Cd(2+)-exporting ATPase</fullName>
        <ecNumber evidence="9">7.2.2.21</ecNumber>
    </recommendedName>
</protein>
<evidence type="ECO:0000256" key="1">
    <source>
        <dbReference type="ARBA" id="ARBA00004651"/>
    </source>
</evidence>
<name>G5GIP7_9FIRM</name>
<keyword evidence="8 11" id="KW-0472">Membrane</keyword>
<keyword evidence="4 11" id="KW-0812">Transmembrane</keyword>
<dbReference type="PANTHER" id="PTHR48085:SF5">
    <property type="entry name" value="CADMIUM_ZINC-TRANSPORTING ATPASE HMA4-RELATED"/>
    <property type="match status" value="1"/>
</dbReference>
<evidence type="ECO:0000256" key="11">
    <source>
        <dbReference type="RuleBase" id="RU362081"/>
    </source>
</evidence>